<dbReference type="OrthoDB" id="9804391at2"/>
<reference evidence="18" key="1">
    <citation type="submission" date="2016-05" db="EMBL/GenBank/DDBJ databases">
        <title>Polynucleobacter sp. QLW-P1FAT50C-4 genome.</title>
        <authorList>
            <person name="Hahn M.W."/>
        </authorList>
    </citation>
    <scope>NUCLEOTIDE SEQUENCE [LARGE SCALE GENOMIC DNA]</scope>
    <source>
        <strain evidence="18">QLW-P1FAT50C-4</strain>
    </source>
</reference>
<evidence type="ECO:0000256" key="3">
    <source>
        <dbReference type="ARBA" id="ARBA00004894"/>
    </source>
</evidence>
<organism evidence="17 18">
    <name type="scientific">Polynucleobacter wuianus</name>
    <dbReference type="NCBI Taxonomy" id="1743168"/>
    <lineage>
        <taxon>Bacteria</taxon>
        <taxon>Pseudomonadati</taxon>
        <taxon>Pseudomonadota</taxon>
        <taxon>Betaproteobacteria</taxon>
        <taxon>Burkholderiales</taxon>
        <taxon>Burkholderiaceae</taxon>
        <taxon>Polynucleobacter</taxon>
    </lineage>
</organism>
<dbReference type="InterPro" id="IPR004489">
    <property type="entry name" value="Succ_DH/fum_Rdtase_Fe-S"/>
</dbReference>
<evidence type="ECO:0000313" key="17">
    <source>
        <dbReference type="EMBL" id="ANI99043.1"/>
    </source>
</evidence>
<dbReference type="InterPro" id="IPR009051">
    <property type="entry name" value="Helical_ferredxn"/>
</dbReference>
<evidence type="ECO:0000256" key="9">
    <source>
        <dbReference type="ARBA" id="ARBA00022714"/>
    </source>
</evidence>
<dbReference type="SUPFAM" id="SSF46548">
    <property type="entry name" value="alpha-helical ferredoxin"/>
    <property type="match status" value="1"/>
</dbReference>
<comment type="similarity">
    <text evidence="4">Belongs to the succinate dehydrogenase/fumarate reductase iron-sulfur protein family.</text>
</comment>
<dbReference type="InterPro" id="IPR050573">
    <property type="entry name" value="SDH/FRD_Iron-Sulfur"/>
</dbReference>
<evidence type="ECO:0000256" key="12">
    <source>
        <dbReference type="ARBA" id="ARBA00023004"/>
    </source>
</evidence>
<sequence>MSNTDLKVRVWRGSQEGEFVEYLVPRNPNQTVLDVVTYIQRKLDPTLSYRFACRVGMCGSCAMTVNGVARWTCRTHVSQILQGDSLEIAPLNNLPVIKDLATDMREFFNKWKGAVGFFKGSQTRHDDFAKVEPDSKERQLANAGIECIGCGVCYASCEVVESRPNYLGPAALNRAWTLTNDVRDVQQLERMRAVAGDAGCHACHTQGSCTERCPKAIEPTASIAGLKKLIAKAAVRGSKWGKL</sequence>
<evidence type="ECO:0000256" key="15">
    <source>
        <dbReference type="ARBA" id="ARBA00034078"/>
    </source>
</evidence>
<dbReference type="PROSITE" id="PS00198">
    <property type="entry name" value="4FE4S_FER_1"/>
    <property type="match status" value="1"/>
</dbReference>
<comment type="cofactor">
    <cofactor evidence="1">
        <name>[3Fe-4S] cluster</name>
        <dbReference type="ChEBI" id="CHEBI:21137"/>
    </cofactor>
</comment>
<comment type="cofactor">
    <cofactor evidence="2">
        <name>[4Fe-4S] cluster</name>
        <dbReference type="ChEBI" id="CHEBI:49883"/>
    </cofactor>
</comment>
<dbReference type="GO" id="GO:0009055">
    <property type="term" value="F:electron transfer activity"/>
    <property type="evidence" value="ECO:0007669"/>
    <property type="project" value="InterPro"/>
</dbReference>
<dbReference type="AlphaFoldDB" id="A0A191UDB6"/>
<comment type="pathway">
    <text evidence="3">Carbohydrate metabolism; tricarboxylic acid cycle; fumarate from succinate (bacterial route): step 1/1.</text>
</comment>
<dbReference type="InterPro" id="IPR001041">
    <property type="entry name" value="2Fe-2S_ferredoxin-type"/>
</dbReference>
<dbReference type="InterPro" id="IPR017900">
    <property type="entry name" value="4Fe4S_Fe_S_CS"/>
</dbReference>
<keyword evidence="10" id="KW-0479">Metal-binding</keyword>
<evidence type="ECO:0000256" key="6">
    <source>
        <dbReference type="ARBA" id="ARBA00022131"/>
    </source>
</evidence>
<dbReference type="InterPro" id="IPR025192">
    <property type="entry name" value="Succ_DH/fum_Rdtase_N"/>
</dbReference>
<dbReference type="SUPFAM" id="SSF54292">
    <property type="entry name" value="2Fe-2S ferredoxin-like"/>
    <property type="match status" value="1"/>
</dbReference>
<keyword evidence="12" id="KW-0408">Iron</keyword>
<evidence type="ECO:0000256" key="11">
    <source>
        <dbReference type="ARBA" id="ARBA00023002"/>
    </source>
</evidence>
<proteinExistence type="inferred from homology"/>
<dbReference type="Pfam" id="PF13183">
    <property type="entry name" value="Fer4_8"/>
    <property type="match status" value="1"/>
</dbReference>
<dbReference type="GO" id="GO:0051537">
    <property type="term" value="F:2 iron, 2 sulfur cluster binding"/>
    <property type="evidence" value="ECO:0007669"/>
    <property type="project" value="UniProtKB-KW"/>
</dbReference>
<dbReference type="GO" id="GO:0006099">
    <property type="term" value="P:tricarboxylic acid cycle"/>
    <property type="evidence" value="ECO:0007669"/>
    <property type="project" value="UniProtKB-KW"/>
</dbReference>
<dbReference type="InterPro" id="IPR012675">
    <property type="entry name" value="Beta-grasp_dom_sf"/>
</dbReference>
<gene>
    <name evidence="17" type="ORF">A8O14_02395</name>
</gene>
<keyword evidence="8" id="KW-0816">Tricarboxylic acid cycle</keyword>
<dbReference type="GO" id="GO:0022904">
    <property type="term" value="P:respiratory electron transport chain"/>
    <property type="evidence" value="ECO:0007669"/>
    <property type="project" value="TreeGrafter"/>
</dbReference>
<dbReference type="PANTHER" id="PTHR11921:SF29">
    <property type="entry name" value="SUCCINATE DEHYDROGENASE [UBIQUINONE] IRON-SULFUR SUBUNIT, MITOCHONDRIAL"/>
    <property type="match status" value="1"/>
</dbReference>
<evidence type="ECO:0000256" key="7">
    <source>
        <dbReference type="ARBA" id="ARBA00022485"/>
    </source>
</evidence>
<dbReference type="PANTHER" id="PTHR11921">
    <property type="entry name" value="SUCCINATE DEHYDROGENASE IRON-SULFUR PROTEIN"/>
    <property type="match status" value="1"/>
</dbReference>
<evidence type="ECO:0000256" key="2">
    <source>
        <dbReference type="ARBA" id="ARBA00001966"/>
    </source>
</evidence>
<dbReference type="GO" id="GO:0008177">
    <property type="term" value="F:succinate dehydrogenase (quinone) activity"/>
    <property type="evidence" value="ECO:0007669"/>
    <property type="project" value="UniProtKB-EC"/>
</dbReference>
<dbReference type="InterPro" id="IPR036010">
    <property type="entry name" value="2Fe-2S_ferredoxin-like_sf"/>
</dbReference>
<keyword evidence="11" id="KW-0560">Oxidoreductase</keyword>
<feature type="domain" description="2Fe-2S ferredoxin-type" evidence="16">
    <location>
        <begin position="6"/>
        <end position="92"/>
    </location>
</feature>
<dbReference type="InterPro" id="IPR017896">
    <property type="entry name" value="4Fe4S_Fe-S-bd"/>
</dbReference>
<evidence type="ECO:0000313" key="18">
    <source>
        <dbReference type="Proteomes" id="UP000078463"/>
    </source>
</evidence>
<name>A0A191UDB6_9BURK</name>
<dbReference type="KEGG" id="pwu:A8O14_02395"/>
<evidence type="ECO:0000256" key="10">
    <source>
        <dbReference type="ARBA" id="ARBA00022723"/>
    </source>
</evidence>
<protein>
    <recommendedName>
        <fullName evidence="6">Succinate dehydrogenase iron-sulfur subunit</fullName>
        <ecNumber evidence="5">1.3.5.1</ecNumber>
    </recommendedName>
</protein>
<dbReference type="NCBIfam" id="TIGR00384">
    <property type="entry name" value="dhsB"/>
    <property type="match status" value="1"/>
</dbReference>
<evidence type="ECO:0000256" key="14">
    <source>
        <dbReference type="ARBA" id="ARBA00023291"/>
    </source>
</evidence>
<evidence type="ECO:0000256" key="1">
    <source>
        <dbReference type="ARBA" id="ARBA00001927"/>
    </source>
</evidence>
<keyword evidence="13" id="KW-0411">Iron-sulfur</keyword>
<dbReference type="InterPro" id="IPR006058">
    <property type="entry name" value="2Fe2S_fd_BS"/>
</dbReference>
<evidence type="ECO:0000256" key="5">
    <source>
        <dbReference type="ARBA" id="ARBA00012792"/>
    </source>
</evidence>
<dbReference type="Proteomes" id="UP000078463">
    <property type="component" value="Chromosome"/>
</dbReference>
<keyword evidence="14" id="KW-0003">3Fe-4S</keyword>
<evidence type="ECO:0000256" key="13">
    <source>
        <dbReference type="ARBA" id="ARBA00023014"/>
    </source>
</evidence>
<dbReference type="EMBL" id="CP015922">
    <property type="protein sequence ID" value="ANI99043.1"/>
    <property type="molecule type" value="Genomic_DNA"/>
</dbReference>
<keyword evidence="18" id="KW-1185">Reference proteome</keyword>
<dbReference type="EC" id="1.3.5.1" evidence="5"/>
<accession>A0A191UDB6</accession>
<dbReference type="Pfam" id="PF13085">
    <property type="entry name" value="Fer2_3"/>
    <property type="match status" value="1"/>
</dbReference>
<dbReference type="Gene3D" id="3.10.20.30">
    <property type="match status" value="1"/>
</dbReference>
<dbReference type="GO" id="GO:0051539">
    <property type="term" value="F:4 iron, 4 sulfur cluster binding"/>
    <property type="evidence" value="ECO:0007669"/>
    <property type="project" value="UniProtKB-KW"/>
</dbReference>
<comment type="cofactor">
    <cofactor evidence="15">
        <name>[2Fe-2S] cluster</name>
        <dbReference type="ChEBI" id="CHEBI:190135"/>
    </cofactor>
</comment>
<dbReference type="Gene3D" id="1.10.1060.10">
    <property type="entry name" value="Alpha-helical ferredoxin"/>
    <property type="match status" value="1"/>
</dbReference>
<evidence type="ECO:0000256" key="8">
    <source>
        <dbReference type="ARBA" id="ARBA00022532"/>
    </source>
</evidence>
<keyword evidence="7" id="KW-0004">4Fe-4S</keyword>
<dbReference type="PROSITE" id="PS00197">
    <property type="entry name" value="2FE2S_FER_1"/>
    <property type="match status" value="1"/>
</dbReference>
<dbReference type="GO" id="GO:0051538">
    <property type="term" value="F:3 iron, 4 sulfur cluster binding"/>
    <property type="evidence" value="ECO:0007669"/>
    <property type="project" value="UniProtKB-KW"/>
</dbReference>
<dbReference type="GO" id="GO:0046872">
    <property type="term" value="F:metal ion binding"/>
    <property type="evidence" value="ECO:0007669"/>
    <property type="project" value="UniProtKB-KW"/>
</dbReference>
<dbReference type="RefSeq" id="WP_068948048.1">
    <property type="nucleotide sequence ID" value="NZ_CP015922.1"/>
</dbReference>
<evidence type="ECO:0000259" key="16">
    <source>
        <dbReference type="PROSITE" id="PS51085"/>
    </source>
</evidence>
<evidence type="ECO:0000256" key="4">
    <source>
        <dbReference type="ARBA" id="ARBA00009433"/>
    </source>
</evidence>
<dbReference type="PROSITE" id="PS51085">
    <property type="entry name" value="2FE2S_FER_2"/>
    <property type="match status" value="1"/>
</dbReference>
<dbReference type="STRING" id="1743168.A8O14_02395"/>
<keyword evidence="9" id="KW-0001">2Fe-2S</keyword>